<comment type="caution">
    <text evidence="3">The sequence shown here is derived from an EMBL/GenBank/DDBJ whole genome shotgun (WGS) entry which is preliminary data.</text>
</comment>
<evidence type="ECO:0000313" key="3">
    <source>
        <dbReference type="EMBL" id="MBO1529713.1"/>
    </source>
</evidence>
<dbReference type="CDD" id="cd01277">
    <property type="entry name" value="HINT_subgroup"/>
    <property type="match status" value="1"/>
</dbReference>
<dbReference type="InterPro" id="IPR036265">
    <property type="entry name" value="HIT-like_sf"/>
</dbReference>
<name>A0ABS3NK36_9GAMM</name>
<dbReference type="PANTHER" id="PTHR46648">
    <property type="entry name" value="HIT FAMILY PROTEIN 1"/>
    <property type="match status" value="1"/>
</dbReference>
<protein>
    <submittedName>
        <fullName evidence="3">HIT family protein</fullName>
    </submittedName>
</protein>
<reference evidence="3 4" key="1">
    <citation type="submission" date="2021-03" db="EMBL/GenBank/DDBJ databases">
        <authorList>
            <person name="Shang D.-D."/>
            <person name="Du Z.-J."/>
            <person name="Chen G.-J."/>
        </authorList>
    </citation>
    <scope>NUCLEOTIDE SEQUENCE [LARGE SCALE GENOMIC DNA]</scope>
    <source>
        <strain evidence="3 4">F1192</strain>
    </source>
</reference>
<organism evidence="3 4">
    <name type="scientific">Psychrobacter coccoides</name>
    <dbReference type="NCBI Taxonomy" id="2818440"/>
    <lineage>
        <taxon>Bacteria</taxon>
        <taxon>Pseudomonadati</taxon>
        <taxon>Pseudomonadota</taxon>
        <taxon>Gammaproteobacteria</taxon>
        <taxon>Moraxellales</taxon>
        <taxon>Moraxellaceae</taxon>
        <taxon>Psychrobacter</taxon>
    </lineage>
</organism>
<dbReference type="InterPro" id="IPR039384">
    <property type="entry name" value="HINT"/>
</dbReference>
<dbReference type="Proteomes" id="UP000664554">
    <property type="component" value="Unassembled WGS sequence"/>
</dbReference>
<dbReference type="InterPro" id="IPR011146">
    <property type="entry name" value="HIT-like"/>
</dbReference>
<proteinExistence type="predicted"/>
<sequence>MTQNKQTQYDDNNIFAKMLKGEIPYHKVYEDDKTLAFMDIMPQAKGHVLVIPKQKAIDLVDLEPEYAAAVLMTAKKVMQAQRQVFEREGIIQMQLNGSQAGQTVFHYHIHLIPSNIHELSVHAANQADSDELAKMAEQLAAAIDS</sequence>
<evidence type="ECO:0000259" key="2">
    <source>
        <dbReference type="PROSITE" id="PS51084"/>
    </source>
</evidence>
<dbReference type="InterPro" id="IPR001310">
    <property type="entry name" value="Histidine_triad_HIT"/>
</dbReference>
<accession>A0ABS3NK36</accession>
<feature type="domain" description="HIT" evidence="2">
    <location>
        <begin position="14"/>
        <end position="121"/>
    </location>
</feature>
<keyword evidence="4" id="KW-1185">Reference proteome</keyword>
<dbReference type="Gene3D" id="3.30.428.10">
    <property type="entry name" value="HIT-like"/>
    <property type="match status" value="1"/>
</dbReference>
<feature type="short sequence motif" description="Histidine triad motif" evidence="1">
    <location>
        <begin position="106"/>
        <end position="110"/>
    </location>
</feature>
<evidence type="ECO:0000256" key="1">
    <source>
        <dbReference type="PROSITE-ProRule" id="PRU00464"/>
    </source>
</evidence>
<dbReference type="SUPFAM" id="SSF54197">
    <property type="entry name" value="HIT-like"/>
    <property type="match status" value="1"/>
</dbReference>
<gene>
    <name evidence="3" type="ORF">J3492_00605</name>
</gene>
<dbReference type="PROSITE" id="PS51084">
    <property type="entry name" value="HIT_2"/>
    <property type="match status" value="1"/>
</dbReference>
<dbReference type="RefSeq" id="WP_207988661.1">
    <property type="nucleotide sequence ID" value="NZ_JAGBKM010000001.1"/>
</dbReference>
<dbReference type="PRINTS" id="PR00332">
    <property type="entry name" value="HISTRIAD"/>
</dbReference>
<dbReference type="Pfam" id="PF01230">
    <property type="entry name" value="HIT"/>
    <property type="match status" value="1"/>
</dbReference>
<dbReference type="PANTHER" id="PTHR46648:SF1">
    <property type="entry name" value="ADENOSINE 5'-MONOPHOSPHORAMIDASE HNT1"/>
    <property type="match status" value="1"/>
</dbReference>
<dbReference type="EMBL" id="JAGBKM010000001">
    <property type="protein sequence ID" value="MBO1529713.1"/>
    <property type="molecule type" value="Genomic_DNA"/>
</dbReference>
<evidence type="ECO:0000313" key="4">
    <source>
        <dbReference type="Proteomes" id="UP000664554"/>
    </source>
</evidence>